<evidence type="ECO:0000259" key="2">
    <source>
        <dbReference type="Pfam" id="PF13349"/>
    </source>
</evidence>
<dbReference type="PROSITE" id="PS51257">
    <property type="entry name" value="PROKAR_LIPOPROTEIN"/>
    <property type="match status" value="1"/>
</dbReference>
<evidence type="ECO:0000313" key="4">
    <source>
        <dbReference type="Proteomes" id="UP001500218"/>
    </source>
</evidence>
<organism evidence="3 4">
    <name type="scientific">Luedemannella flava</name>
    <dbReference type="NCBI Taxonomy" id="349316"/>
    <lineage>
        <taxon>Bacteria</taxon>
        <taxon>Bacillati</taxon>
        <taxon>Actinomycetota</taxon>
        <taxon>Actinomycetes</taxon>
        <taxon>Micromonosporales</taxon>
        <taxon>Micromonosporaceae</taxon>
        <taxon>Luedemannella</taxon>
    </lineage>
</organism>
<evidence type="ECO:0000256" key="1">
    <source>
        <dbReference type="SAM" id="SignalP"/>
    </source>
</evidence>
<gene>
    <name evidence="3" type="ORF">GCM10009682_20570</name>
</gene>
<feature type="domain" description="DUF4097" evidence="2">
    <location>
        <begin position="42"/>
        <end position="244"/>
    </location>
</feature>
<evidence type="ECO:0000313" key="3">
    <source>
        <dbReference type="EMBL" id="GAA1798838.1"/>
    </source>
</evidence>
<sequence length="245" mass="24852">MRVIPGLAVVTAGVLTLALTGCAVGGPLQTENQSQEYAEKITRVELTAHSGDVRFAPAATETVSVARQLRWRAEKPKVTETVNGSTLRISVTCPKIGTCEVDYDLKVPTAASVQVRTDSGDITLAGITGDLDVGTDSGNVTVDDAAGTVRAETDSGDVKGGGLRSADVAARTDSGEVRLTFVAAPSAVTATSSSGDVTVAVPAVDGGYRVRAGTDAGSRTVTVVGTAASTRAITAQTDSGDVTVR</sequence>
<comment type="caution">
    <text evidence="3">The sequence shown here is derived from an EMBL/GenBank/DDBJ whole genome shotgun (WGS) entry which is preliminary data.</text>
</comment>
<accession>A0ABP4Y1L1</accession>
<protein>
    <recommendedName>
        <fullName evidence="2">DUF4097 domain-containing protein</fullName>
    </recommendedName>
</protein>
<dbReference type="RefSeq" id="WP_344128793.1">
    <property type="nucleotide sequence ID" value="NZ_BAAALT010000053.1"/>
</dbReference>
<keyword evidence="1" id="KW-0732">Signal</keyword>
<feature type="signal peptide" evidence="1">
    <location>
        <begin position="1"/>
        <end position="23"/>
    </location>
</feature>
<dbReference type="Proteomes" id="UP001500218">
    <property type="component" value="Unassembled WGS sequence"/>
</dbReference>
<dbReference type="InterPro" id="IPR025164">
    <property type="entry name" value="Toastrack_DUF4097"/>
</dbReference>
<reference evidence="4" key="1">
    <citation type="journal article" date="2019" name="Int. J. Syst. Evol. Microbiol.">
        <title>The Global Catalogue of Microorganisms (GCM) 10K type strain sequencing project: providing services to taxonomists for standard genome sequencing and annotation.</title>
        <authorList>
            <consortium name="The Broad Institute Genomics Platform"/>
            <consortium name="The Broad Institute Genome Sequencing Center for Infectious Disease"/>
            <person name="Wu L."/>
            <person name="Ma J."/>
        </authorList>
    </citation>
    <scope>NUCLEOTIDE SEQUENCE [LARGE SCALE GENOMIC DNA]</scope>
    <source>
        <strain evidence="4">JCM 13250</strain>
    </source>
</reference>
<keyword evidence="4" id="KW-1185">Reference proteome</keyword>
<name>A0ABP4Y1L1_9ACTN</name>
<dbReference type="Pfam" id="PF13349">
    <property type="entry name" value="DUF4097"/>
    <property type="match status" value="1"/>
</dbReference>
<proteinExistence type="predicted"/>
<dbReference type="EMBL" id="BAAALT010000053">
    <property type="protein sequence ID" value="GAA1798838.1"/>
    <property type="molecule type" value="Genomic_DNA"/>
</dbReference>
<feature type="chain" id="PRO_5046964834" description="DUF4097 domain-containing protein" evidence="1">
    <location>
        <begin position="24"/>
        <end position="245"/>
    </location>
</feature>